<dbReference type="RefSeq" id="WP_107787893.1">
    <property type="nucleotide sequence ID" value="NZ_QAOL01000046.1"/>
</dbReference>
<keyword evidence="2" id="KW-0167">Capsid protein</keyword>
<feature type="transmembrane region" description="Helical" evidence="1">
    <location>
        <begin position="7"/>
        <end position="30"/>
    </location>
</feature>
<dbReference type="Pfam" id="PF05356">
    <property type="entry name" value="Phage_Coat_B"/>
    <property type="match status" value="1"/>
</dbReference>
<accession>A0A2T5I7B8</accession>
<evidence type="ECO:0000256" key="1">
    <source>
        <dbReference type="SAM" id="Phobius"/>
    </source>
</evidence>
<organism evidence="2 3">
    <name type="scientific">Nitrosomonas ureae</name>
    <dbReference type="NCBI Taxonomy" id="44577"/>
    <lineage>
        <taxon>Bacteria</taxon>
        <taxon>Pseudomonadati</taxon>
        <taxon>Pseudomonadota</taxon>
        <taxon>Betaproteobacteria</taxon>
        <taxon>Nitrosomonadales</taxon>
        <taxon>Nitrosomonadaceae</taxon>
        <taxon>Nitrosomonas</taxon>
    </lineage>
</organism>
<protein>
    <submittedName>
        <fullName evidence="2">Virion coat protein B</fullName>
    </submittedName>
</protein>
<dbReference type="InterPro" id="IPR008020">
    <property type="entry name" value="G8P"/>
</dbReference>
<reference evidence="2 3" key="1">
    <citation type="submission" date="2018-04" db="EMBL/GenBank/DDBJ databases">
        <title>Active sludge and wastewater microbial communities from Klosterneuburg, Austria.</title>
        <authorList>
            <person name="Wagner M."/>
        </authorList>
    </citation>
    <scope>NUCLEOTIDE SEQUENCE [LARGE SCALE GENOMIC DNA]</scope>
    <source>
        <strain evidence="2 3">Nm4</strain>
    </source>
</reference>
<comment type="caution">
    <text evidence="2">The sequence shown here is derived from an EMBL/GenBank/DDBJ whole genome shotgun (WGS) entry which is preliminary data.</text>
</comment>
<gene>
    <name evidence="2" type="ORF">C8R28_104628</name>
</gene>
<keyword evidence="1" id="KW-1133">Transmembrane helix</keyword>
<keyword evidence="1" id="KW-0472">Membrane</keyword>
<evidence type="ECO:0000313" key="2">
    <source>
        <dbReference type="EMBL" id="PTQ79714.1"/>
    </source>
</evidence>
<dbReference type="EMBL" id="QAOL01000046">
    <property type="protein sequence ID" value="PTQ79714.1"/>
    <property type="molecule type" value="Genomic_DNA"/>
</dbReference>
<dbReference type="Proteomes" id="UP000244110">
    <property type="component" value="Unassembled WGS sequence"/>
</dbReference>
<name>A0A2T5I7B8_9PROT</name>
<feature type="transmembrane region" description="Helical" evidence="1">
    <location>
        <begin position="42"/>
        <end position="62"/>
    </location>
</feature>
<keyword evidence="2" id="KW-0946">Virion</keyword>
<dbReference type="AlphaFoldDB" id="A0A2T5I7B8"/>
<sequence length="67" mass="6917">MKTLHKYALMVVGAFFSLFAGATFAAVPASVTTGITDAVADVGTIGAAILGVIIVIAAFGWMRRMVK</sequence>
<proteinExistence type="predicted"/>
<evidence type="ECO:0000313" key="3">
    <source>
        <dbReference type="Proteomes" id="UP000244110"/>
    </source>
</evidence>
<keyword evidence="1" id="KW-0812">Transmembrane</keyword>